<reference evidence="1" key="1">
    <citation type="submission" date="2018-06" db="EMBL/GenBank/DDBJ databases">
        <authorList>
            <person name="Zhirakovskaya E."/>
        </authorList>
    </citation>
    <scope>NUCLEOTIDE SEQUENCE</scope>
</reference>
<dbReference type="AlphaFoldDB" id="A0A3B0UG38"/>
<protein>
    <submittedName>
        <fullName evidence="1">Uncharacterized protein</fullName>
    </submittedName>
</protein>
<evidence type="ECO:0000313" key="1">
    <source>
        <dbReference type="EMBL" id="VAW24237.1"/>
    </source>
</evidence>
<proteinExistence type="predicted"/>
<dbReference type="EMBL" id="UOEQ01000518">
    <property type="protein sequence ID" value="VAW24237.1"/>
    <property type="molecule type" value="Genomic_DNA"/>
</dbReference>
<gene>
    <name evidence="1" type="ORF">MNBD_ALPHA11-195</name>
</gene>
<sequence length="37" mass="4252">MRTPFFSSPSFAADFFSSTLLQECKIIETIIRLLLDI</sequence>
<accession>A0A3B0UG38</accession>
<organism evidence="1">
    <name type="scientific">hydrothermal vent metagenome</name>
    <dbReference type="NCBI Taxonomy" id="652676"/>
    <lineage>
        <taxon>unclassified sequences</taxon>
        <taxon>metagenomes</taxon>
        <taxon>ecological metagenomes</taxon>
    </lineage>
</organism>
<name>A0A3B0UG38_9ZZZZ</name>